<dbReference type="STRING" id="1611254.A0A2G5VLT6"/>
<evidence type="ECO:0000256" key="6">
    <source>
        <dbReference type="ARBA" id="ARBA00022771"/>
    </source>
</evidence>
<evidence type="ECO:0000256" key="5">
    <source>
        <dbReference type="ARBA" id="ARBA00022741"/>
    </source>
</evidence>
<keyword evidence="3" id="KW-0479">Metal-binding</keyword>
<feature type="region of interest" description="Disordered" evidence="15">
    <location>
        <begin position="1"/>
        <end position="53"/>
    </location>
</feature>
<dbReference type="AlphaFoldDB" id="A0A2G5VLT6"/>
<dbReference type="SUPFAM" id="SSF57756">
    <property type="entry name" value="Retrovirus zinc finger-like domains"/>
    <property type="match status" value="2"/>
</dbReference>
<dbReference type="PANTHER" id="PTHR47958">
    <property type="entry name" value="ATP-DEPENDENT RNA HELICASE DBP3"/>
    <property type="match status" value="1"/>
</dbReference>
<evidence type="ECO:0000256" key="10">
    <source>
        <dbReference type="ARBA" id="ARBA00022840"/>
    </source>
</evidence>
<reference evidence="21" key="1">
    <citation type="submission" date="2017-10" db="EMBL/GenBank/DDBJ databases">
        <title>Rapid genome shrinkage in a self-fertile nematode reveals novel sperm competition proteins.</title>
        <authorList>
            <person name="Yin D."/>
            <person name="Schwarz E.M."/>
            <person name="Thomas C.G."/>
            <person name="Felde R.L."/>
            <person name="Korf I.F."/>
            <person name="Cutter A.D."/>
            <person name="Schartner C.M."/>
            <person name="Ralston E.J."/>
            <person name="Meyer B.J."/>
            <person name="Haag E.S."/>
        </authorList>
    </citation>
    <scope>NUCLEOTIDE SEQUENCE [LARGE SCALE GENOMIC DNA]</scope>
    <source>
        <strain evidence="21">JU1422</strain>
    </source>
</reference>
<feature type="domain" description="CCHC-type" evidence="16">
    <location>
        <begin position="305"/>
        <end position="321"/>
    </location>
</feature>
<feature type="compositionally biased region" description="Basic and acidic residues" evidence="15">
    <location>
        <begin position="232"/>
        <end position="246"/>
    </location>
</feature>
<evidence type="ECO:0000256" key="1">
    <source>
        <dbReference type="ARBA" id="ARBA00010132"/>
    </source>
</evidence>
<feature type="domain" description="CCHC-type" evidence="16">
    <location>
        <begin position="196"/>
        <end position="211"/>
    </location>
</feature>
<evidence type="ECO:0000256" key="9">
    <source>
        <dbReference type="ARBA" id="ARBA00022833"/>
    </source>
</evidence>
<dbReference type="Pfam" id="PF00098">
    <property type="entry name" value="zf-CCHC"/>
    <property type="match status" value="4"/>
</dbReference>
<feature type="compositionally biased region" description="Basic and acidic residues" evidence="15">
    <location>
        <begin position="205"/>
        <end position="219"/>
    </location>
</feature>
<proteinExistence type="inferred from homology"/>
<dbReference type="SMART" id="SM00490">
    <property type="entry name" value="HELICc"/>
    <property type="match status" value="1"/>
</dbReference>
<dbReference type="GO" id="GO:0009791">
    <property type="term" value="P:post-embryonic development"/>
    <property type="evidence" value="ECO:0007669"/>
    <property type="project" value="UniProtKB-ARBA"/>
</dbReference>
<keyword evidence="9" id="KW-0862">Zinc</keyword>
<evidence type="ECO:0000256" key="7">
    <source>
        <dbReference type="ARBA" id="ARBA00022801"/>
    </source>
</evidence>
<evidence type="ECO:0000259" key="19">
    <source>
        <dbReference type="PROSITE" id="PS51195"/>
    </source>
</evidence>
<comment type="caution">
    <text evidence="20">The sequence shown here is derived from an EMBL/GenBank/DDBJ whole genome shotgun (WGS) entry which is preliminary data.</text>
</comment>
<dbReference type="SUPFAM" id="SSF52540">
    <property type="entry name" value="P-loop containing nucleoside triphosphate hydrolases"/>
    <property type="match status" value="1"/>
</dbReference>
<evidence type="ECO:0000313" key="21">
    <source>
        <dbReference type="Proteomes" id="UP000230233"/>
    </source>
</evidence>
<dbReference type="EC" id="3.6.4.13" evidence="2"/>
<feature type="domain" description="CCHC-type" evidence="16">
    <location>
        <begin position="223"/>
        <end position="238"/>
    </location>
</feature>
<feature type="short sequence motif" description="Q motif" evidence="14">
    <location>
        <begin position="403"/>
        <end position="431"/>
    </location>
</feature>
<evidence type="ECO:0000256" key="13">
    <source>
        <dbReference type="PROSITE-ProRule" id="PRU00047"/>
    </source>
</evidence>
<dbReference type="InterPro" id="IPR014014">
    <property type="entry name" value="RNA_helicase_DEAD_Q_motif"/>
</dbReference>
<feature type="compositionally biased region" description="Basic and acidic residues" evidence="15">
    <location>
        <begin position="344"/>
        <end position="353"/>
    </location>
</feature>
<feature type="domain" description="DEAD-box RNA helicase Q" evidence="19">
    <location>
        <begin position="403"/>
        <end position="431"/>
    </location>
</feature>
<name>A0A2G5VLT6_9PELO</name>
<evidence type="ECO:0000256" key="15">
    <source>
        <dbReference type="SAM" id="MobiDB-lite"/>
    </source>
</evidence>
<evidence type="ECO:0000256" key="14">
    <source>
        <dbReference type="PROSITE-ProRule" id="PRU00552"/>
    </source>
</evidence>
<evidence type="ECO:0000256" key="3">
    <source>
        <dbReference type="ARBA" id="ARBA00022723"/>
    </source>
</evidence>
<dbReference type="FunFam" id="3.40.50.300:FF:000657">
    <property type="entry name" value="Probable ATP-dependent RNA helicase DDX41"/>
    <property type="match status" value="1"/>
</dbReference>
<dbReference type="FunFam" id="3.40.50.300:FF:000008">
    <property type="entry name" value="ATP-dependent RNA helicase RhlB"/>
    <property type="match status" value="1"/>
</dbReference>
<evidence type="ECO:0000256" key="12">
    <source>
        <dbReference type="ARBA" id="ARBA00047984"/>
    </source>
</evidence>
<keyword evidence="11" id="KW-0694">RNA-binding</keyword>
<feature type="domain" description="Helicase ATP-binding" evidence="17">
    <location>
        <begin position="434"/>
        <end position="618"/>
    </location>
</feature>
<dbReference type="PROSITE" id="PS50158">
    <property type="entry name" value="ZF_CCHC"/>
    <property type="match status" value="4"/>
</dbReference>
<dbReference type="PROSITE" id="PS51195">
    <property type="entry name" value="Q_MOTIF"/>
    <property type="match status" value="1"/>
</dbReference>
<dbReference type="InterPro" id="IPR027417">
    <property type="entry name" value="P-loop_NTPase"/>
</dbReference>
<dbReference type="Pfam" id="PF00271">
    <property type="entry name" value="Helicase_C"/>
    <property type="match status" value="1"/>
</dbReference>
<dbReference type="Gene3D" id="3.40.50.300">
    <property type="entry name" value="P-loop containing nucleotide triphosphate hydrolases"/>
    <property type="match status" value="2"/>
</dbReference>
<evidence type="ECO:0000313" key="20">
    <source>
        <dbReference type="EMBL" id="PIC52734.1"/>
    </source>
</evidence>
<dbReference type="OrthoDB" id="196131at2759"/>
<keyword evidence="6 13" id="KW-0863">Zinc-finger</keyword>
<dbReference type="GO" id="GO:0008432">
    <property type="term" value="F:JUN kinase binding"/>
    <property type="evidence" value="ECO:0007669"/>
    <property type="project" value="UniProtKB-ARBA"/>
</dbReference>
<keyword evidence="7" id="KW-0378">Hydrolase</keyword>
<accession>A0A2G5VLT6</accession>
<keyword evidence="4" id="KW-0677">Repeat</keyword>
<dbReference type="GO" id="GO:0007281">
    <property type="term" value="P:germ cell development"/>
    <property type="evidence" value="ECO:0007669"/>
    <property type="project" value="UniProtKB-ARBA"/>
</dbReference>
<dbReference type="FunFam" id="4.10.60.10:FF:000144">
    <property type="entry name" value="ATP-dependent RNA helicase glh-2"/>
    <property type="match status" value="1"/>
</dbReference>
<dbReference type="SMART" id="SM00487">
    <property type="entry name" value="DEXDc"/>
    <property type="match status" value="1"/>
</dbReference>
<sequence>MADADGWEDNASAPAVKPSGGSGFGGKSTGFGNNGGGGFGAKTSSSFGGGNDAGFGGNTEAKSGFGGNSGGGFGGAKSGGFGSGGNGGGFGGNSGGGGFGGNSGGGAGFGGNSGGGGGFGGNSGGSGFGGNSGGGGGFGGNAGGGGGFGGSGGGGGFGSGGNTGFGGGGGGNSGFGGGSGGGGYGGGERGERNNNCFNCNQPGHRSNECTEPRKPREGGPRNCYNCQQPGHTSRECPEERKPRENRGGSGFGGASGGFGGGGNGFGGTSGGFGAGNDEGFGGGGGGGFGGEGGFGGGGEERGPMKCFNCRGEGHRSSDCPEPPRGCFNCGEQGHRSSECTNPPKPREGGEGEGPKATYVPVDDTMEEILNMQKITEGLMFHKFFDADVQVTSCGKSVKPPPCRSFEDAKLTETMLKNVRNAGYNKTTPIQQYALPLIRDGHDIMACAQTGSGKTAAFLLPIMSRLTAENDLNTAGEGGCYPRCIILTPTRELADQIYNEGRKFAYQTMMEIKPVYGGLAVGYNKSQIERGATIVVGTVGRIKHFCEEGTIKLDKCRYFVLDEADRMIDAMGFGDDIRTIVGYESMPPKENRQTLMFSATFPDSVQEAAREFLRQDYSMITIDKIGAANKCVVQEFEQCDMSSKKDKLLELLGIDVDNYTTEKNADVYTKKTIVFVSRRVLADTLASILSSAQVPAITIHGAREQRERSEALRHFRNGNKPVLIATAVAERGLDIKGVDHVINYDMPDNIDDYIHRIGRTGRVGNAGRATSFIEDGCSLIPDLLKVLADAEQNVPEWMLEAGGGSYGASGFGGGRESAQQDEEVW</sequence>
<dbReference type="Pfam" id="PF00270">
    <property type="entry name" value="DEAD"/>
    <property type="match status" value="1"/>
</dbReference>
<dbReference type="PROSITE" id="PS00039">
    <property type="entry name" value="DEAD_ATP_HELICASE"/>
    <property type="match status" value="1"/>
</dbReference>
<dbReference type="GO" id="GO:0008270">
    <property type="term" value="F:zinc ion binding"/>
    <property type="evidence" value="ECO:0007669"/>
    <property type="project" value="UniProtKB-KW"/>
</dbReference>
<gene>
    <name evidence="20" type="primary">Cnig_chr_I.g2717</name>
    <name evidence="20" type="ORF">B9Z55_002717</name>
</gene>
<feature type="compositionally biased region" description="Gly residues" evidence="15">
    <location>
        <begin position="247"/>
        <end position="263"/>
    </location>
</feature>
<dbReference type="PROSITE" id="PS51192">
    <property type="entry name" value="HELICASE_ATP_BIND_1"/>
    <property type="match status" value="1"/>
</dbReference>
<evidence type="ECO:0000256" key="4">
    <source>
        <dbReference type="ARBA" id="ARBA00022737"/>
    </source>
</evidence>
<keyword evidence="5" id="KW-0547">Nucleotide-binding</keyword>
<comment type="catalytic activity">
    <reaction evidence="12">
        <text>ATP + H2O = ADP + phosphate + H(+)</text>
        <dbReference type="Rhea" id="RHEA:13065"/>
        <dbReference type="ChEBI" id="CHEBI:15377"/>
        <dbReference type="ChEBI" id="CHEBI:15378"/>
        <dbReference type="ChEBI" id="CHEBI:30616"/>
        <dbReference type="ChEBI" id="CHEBI:43474"/>
        <dbReference type="ChEBI" id="CHEBI:456216"/>
        <dbReference type="EC" id="3.6.4.13"/>
    </reaction>
</comment>
<feature type="compositionally biased region" description="Gly residues" evidence="15">
    <location>
        <begin position="20"/>
        <end position="40"/>
    </location>
</feature>
<evidence type="ECO:0000256" key="8">
    <source>
        <dbReference type="ARBA" id="ARBA00022806"/>
    </source>
</evidence>
<keyword evidence="10" id="KW-0067">ATP-binding</keyword>
<feature type="domain" description="Helicase C-terminal" evidence="18">
    <location>
        <begin position="654"/>
        <end position="801"/>
    </location>
</feature>
<dbReference type="GO" id="GO:0005524">
    <property type="term" value="F:ATP binding"/>
    <property type="evidence" value="ECO:0007669"/>
    <property type="project" value="UniProtKB-KW"/>
</dbReference>
<keyword evidence="8" id="KW-0347">Helicase</keyword>
<dbReference type="GO" id="GO:0003723">
    <property type="term" value="F:RNA binding"/>
    <property type="evidence" value="ECO:0007669"/>
    <property type="project" value="UniProtKB-KW"/>
</dbReference>
<evidence type="ECO:0000256" key="11">
    <source>
        <dbReference type="ARBA" id="ARBA00022884"/>
    </source>
</evidence>
<dbReference type="Proteomes" id="UP000230233">
    <property type="component" value="Chromosome I"/>
</dbReference>
<evidence type="ECO:0000259" key="18">
    <source>
        <dbReference type="PROSITE" id="PS51194"/>
    </source>
</evidence>
<feature type="region of interest" description="Disordered" evidence="15">
    <location>
        <begin position="201"/>
        <end position="263"/>
    </location>
</feature>
<dbReference type="InterPro" id="IPR011545">
    <property type="entry name" value="DEAD/DEAH_box_helicase_dom"/>
</dbReference>
<dbReference type="InterPro" id="IPR001878">
    <property type="entry name" value="Znf_CCHC"/>
</dbReference>
<evidence type="ECO:0000259" key="16">
    <source>
        <dbReference type="PROSITE" id="PS50158"/>
    </source>
</evidence>
<dbReference type="GO" id="GO:0043186">
    <property type="term" value="C:P granule"/>
    <property type="evidence" value="ECO:0007669"/>
    <property type="project" value="UniProtKB-ARBA"/>
</dbReference>
<dbReference type="InterPro" id="IPR036875">
    <property type="entry name" value="Znf_CCHC_sf"/>
</dbReference>
<dbReference type="InterPro" id="IPR014001">
    <property type="entry name" value="Helicase_ATP-bd"/>
</dbReference>
<dbReference type="GO" id="GO:0003724">
    <property type="term" value="F:RNA helicase activity"/>
    <property type="evidence" value="ECO:0007669"/>
    <property type="project" value="UniProtKB-EC"/>
</dbReference>
<protein>
    <recommendedName>
        <fullName evidence="2">RNA helicase</fullName>
        <ecNumber evidence="2">3.6.4.13</ecNumber>
    </recommendedName>
</protein>
<dbReference type="SMART" id="SM00343">
    <property type="entry name" value="ZnF_C2HC"/>
    <property type="match status" value="4"/>
</dbReference>
<keyword evidence="21" id="KW-1185">Reference proteome</keyword>
<evidence type="ECO:0000259" key="17">
    <source>
        <dbReference type="PROSITE" id="PS51192"/>
    </source>
</evidence>
<dbReference type="GO" id="GO:0016787">
    <property type="term" value="F:hydrolase activity"/>
    <property type="evidence" value="ECO:0007669"/>
    <property type="project" value="UniProtKB-KW"/>
</dbReference>
<evidence type="ECO:0000256" key="2">
    <source>
        <dbReference type="ARBA" id="ARBA00012552"/>
    </source>
</evidence>
<dbReference type="EMBL" id="PDUG01000001">
    <property type="protein sequence ID" value="PIC52734.1"/>
    <property type="molecule type" value="Genomic_DNA"/>
</dbReference>
<dbReference type="PROSITE" id="PS51194">
    <property type="entry name" value="HELICASE_CTER"/>
    <property type="match status" value="1"/>
</dbReference>
<dbReference type="InterPro" id="IPR001650">
    <property type="entry name" value="Helicase_C-like"/>
</dbReference>
<dbReference type="Gene3D" id="4.10.60.10">
    <property type="entry name" value="Zinc finger, CCHC-type"/>
    <property type="match status" value="3"/>
</dbReference>
<comment type="similarity">
    <text evidence="1">Belongs to the DEAD box helicase family. DDX4/VASA subfamily.</text>
</comment>
<organism evidence="20 21">
    <name type="scientific">Caenorhabditis nigoni</name>
    <dbReference type="NCBI Taxonomy" id="1611254"/>
    <lineage>
        <taxon>Eukaryota</taxon>
        <taxon>Metazoa</taxon>
        <taxon>Ecdysozoa</taxon>
        <taxon>Nematoda</taxon>
        <taxon>Chromadorea</taxon>
        <taxon>Rhabditida</taxon>
        <taxon>Rhabditina</taxon>
        <taxon>Rhabditomorpha</taxon>
        <taxon>Rhabditoidea</taxon>
        <taxon>Rhabditidae</taxon>
        <taxon>Peloderinae</taxon>
        <taxon>Caenorhabditis</taxon>
    </lineage>
</organism>
<dbReference type="CDD" id="cd18787">
    <property type="entry name" value="SF2_C_DEAD"/>
    <property type="match status" value="1"/>
</dbReference>
<dbReference type="InterPro" id="IPR000629">
    <property type="entry name" value="RNA-helicase_DEAD-box_CS"/>
</dbReference>
<feature type="domain" description="CCHC-type" evidence="16">
    <location>
        <begin position="326"/>
        <end position="341"/>
    </location>
</feature>
<feature type="region of interest" description="Disordered" evidence="15">
    <location>
        <begin position="331"/>
        <end position="355"/>
    </location>
</feature>